<feature type="compositionally biased region" description="Basic and acidic residues" evidence="2">
    <location>
        <begin position="284"/>
        <end position="293"/>
    </location>
</feature>
<feature type="domain" description="Transcription activator GCR1-like" evidence="3">
    <location>
        <begin position="336"/>
        <end position="384"/>
    </location>
</feature>
<feature type="compositionally biased region" description="Acidic residues" evidence="2">
    <location>
        <begin position="256"/>
        <end position="283"/>
    </location>
</feature>
<reference evidence="4 5" key="1">
    <citation type="submission" date="2016-06" db="EMBL/GenBank/DDBJ databases">
        <title>Living apart together: crosstalk between the core and supernumerary genomes in a fungal plant pathogen.</title>
        <authorList>
            <person name="Vanheule A."/>
            <person name="Audenaert K."/>
            <person name="Warris S."/>
            <person name="Van De Geest H."/>
            <person name="Schijlen E."/>
            <person name="Hofte M."/>
            <person name="De Saeger S."/>
            <person name="Haesaert G."/>
            <person name="Waalwijk C."/>
            <person name="Van Der Lee T."/>
        </authorList>
    </citation>
    <scope>NUCLEOTIDE SEQUENCE [LARGE SCALE GENOMIC DNA]</scope>
    <source>
        <strain evidence="4 5">2516</strain>
    </source>
</reference>
<feature type="compositionally biased region" description="Basic and acidic residues" evidence="2">
    <location>
        <begin position="46"/>
        <end position="57"/>
    </location>
</feature>
<dbReference type="OMA" id="WKHGSNG"/>
<comment type="caution">
    <text evidence="4">The sequence shown here is derived from an EMBL/GenBank/DDBJ whole genome shotgun (WGS) entry which is preliminary data.</text>
</comment>
<feature type="compositionally biased region" description="Low complexity" evidence="2">
    <location>
        <begin position="1"/>
        <end position="18"/>
    </location>
</feature>
<dbReference type="AlphaFoldDB" id="A0A1B8AS99"/>
<evidence type="ECO:0000259" key="3">
    <source>
        <dbReference type="Pfam" id="PF12550"/>
    </source>
</evidence>
<keyword evidence="1" id="KW-0175">Coiled coil</keyword>
<evidence type="ECO:0000313" key="4">
    <source>
        <dbReference type="EMBL" id="OBS23370.1"/>
    </source>
</evidence>
<evidence type="ECO:0000313" key="5">
    <source>
        <dbReference type="Proteomes" id="UP000091967"/>
    </source>
</evidence>
<feature type="compositionally biased region" description="Pro residues" evidence="2">
    <location>
        <begin position="438"/>
        <end position="450"/>
    </location>
</feature>
<protein>
    <recommendedName>
        <fullName evidence="3">Transcription activator GCR1-like domain-containing protein</fullName>
    </recommendedName>
</protein>
<dbReference type="InterPro" id="IPR022210">
    <property type="entry name" value="TF_GCR1-like"/>
</dbReference>
<organism evidence="4 5">
    <name type="scientific">Fusarium poae</name>
    <dbReference type="NCBI Taxonomy" id="36050"/>
    <lineage>
        <taxon>Eukaryota</taxon>
        <taxon>Fungi</taxon>
        <taxon>Dikarya</taxon>
        <taxon>Ascomycota</taxon>
        <taxon>Pezizomycotina</taxon>
        <taxon>Sordariomycetes</taxon>
        <taxon>Hypocreomycetidae</taxon>
        <taxon>Hypocreales</taxon>
        <taxon>Nectriaceae</taxon>
        <taxon>Fusarium</taxon>
    </lineage>
</organism>
<feature type="region of interest" description="Disordered" evidence="2">
    <location>
        <begin position="186"/>
        <end position="232"/>
    </location>
</feature>
<evidence type="ECO:0000256" key="1">
    <source>
        <dbReference type="SAM" id="Coils"/>
    </source>
</evidence>
<dbReference type="STRING" id="36050.A0A1B8AS99"/>
<accession>A0A1B8AS99</accession>
<feature type="compositionally biased region" description="Basic residues" evidence="2">
    <location>
        <begin position="206"/>
        <end position="216"/>
    </location>
</feature>
<feature type="coiled-coil region" evidence="1">
    <location>
        <begin position="84"/>
        <end position="111"/>
    </location>
</feature>
<dbReference type="EMBL" id="LYXU01000002">
    <property type="protein sequence ID" value="OBS23370.1"/>
    <property type="molecule type" value="Genomic_DNA"/>
</dbReference>
<name>A0A1B8AS99_FUSPO</name>
<feature type="region of interest" description="Disordered" evidence="2">
    <location>
        <begin position="405"/>
        <end position="450"/>
    </location>
</feature>
<proteinExistence type="predicted"/>
<sequence length="450" mass="50067">MLLSPTRSPTPSVSRSVSEGSLRRSASEPCTGPITPATSQQSPELVETKISDSKKESIDDAIDQVPFSLARMVVNMQEYYTSELQTERQKTDRLTLQNEEMMQKIKEMDKRLQMHVVLMDGFVGFMREVKQGHFASAELEIANQFGGVHLNEVKGLCAAVQQSVEQPKPSGPSNEQRVEETTTFDSAIFDQLPPTPDMETPPVRSTGRRAPKRKNPPMRPQREVKRRTIADVRSVRLRHSTWKAINTVQDTGRDEESGDEFQGDTNDQDYAPEPEGQDEDESEEEHHETEPIAERASPSPAPSEEDDPDPDAEKPRYTVSRSIAPRFAAGPSGGRFKYFRMPKTVALVWQEWKHGSNGNPAIEELENKYNTSWRMGTLQERNFSKVSDLAVHRFCAGILQFGRRGSQKGTSYAQPVPPSGTDAPSYAQPAVPSGLTNAPPPPPPPPLTSD</sequence>
<evidence type="ECO:0000256" key="2">
    <source>
        <dbReference type="SAM" id="MobiDB-lite"/>
    </source>
</evidence>
<dbReference type="Pfam" id="PF12550">
    <property type="entry name" value="GCR1_C"/>
    <property type="match status" value="1"/>
</dbReference>
<feature type="region of interest" description="Disordered" evidence="2">
    <location>
        <begin position="246"/>
        <end position="326"/>
    </location>
</feature>
<keyword evidence="5" id="KW-1185">Reference proteome</keyword>
<feature type="compositionally biased region" description="Basic and acidic residues" evidence="2">
    <location>
        <begin position="220"/>
        <end position="232"/>
    </location>
</feature>
<feature type="region of interest" description="Disordered" evidence="2">
    <location>
        <begin position="1"/>
        <end position="57"/>
    </location>
</feature>
<gene>
    <name evidence="4" type="ORF">FPOA_03919</name>
</gene>
<dbReference type="Proteomes" id="UP000091967">
    <property type="component" value="Unassembled WGS sequence"/>
</dbReference>